<feature type="transmembrane region" description="Helical" evidence="1">
    <location>
        <begin position="99"/>
        <end position="121"/>
    </location>
</feature>
<dbReference type="RefSeq" id="WP_120103685.1">
    <property type="nucleotide sequence ID" value="NZ_QKNY01000018.1"/>
</dbReference>
<gene>
    <name evidence="3" type="ORF">DM826_12120</name>
</gene>
<reference evidence="3 4" key="1">
    <citation type="submission" date="2018-06" db="EMBL/GenBank/DDBJ databases">
        <title>Halonotius sp. F13-13 a new haloarchaeeon isolated from a solar saltern from Isla Cristina, Huelva, Spain.</title>
        <authorList>
            <person name="Duran-Viseras A."/>
            <person name="Sanchez-Porro C."/>
            <person name="Ventosa A."/>
        </authorList>
    </citation>
    <scope>NUCLEOTIDE SEQUENCE [LARGE SCALE GENOMIC DNA]</scope>
    <source>
        <strain evidence="3 4">F13-13</strain>
    </source>
</reference>
<dbReference type="Proteomes" id="UP000276588">
    <property type="component" value="Unassembled WGS sequence"/>
</dbReference>
<proteinExistence type="predicted"/>
<keyword evidence="1" id="KW-0812">Transmembrane</keyword>
<evidence type="ECO:0000256" key="1">
    <source>
        <dbReference type="SAM" id="Phobius"/>
    </source>
</evidence>
<sequence>MAEAYRGVIGAFPYAFRQGDSLFFRLYVIVGTLAALFIGGLFTLALVVWIGQTAATPGGSLTLSRTFIAVVGLFTAGPLLAPTLLVARKHRKGLSYHPRYDTIMAALGYAFLISLYVAAIISMPESFTLDGEVVTRPQPSGLTAPIVAILYAIPQPGAIAPPAGLLGVMAAVHYALSR</sequence>
<comment type="caution">
    <text evidence="3">The sequence shown here is derived from an EMBL/GenBank/DDBJ whole genome shotgun (WGS) entry which is preliminary data.</text>
</comment>
<evidence type="ECO:0000313" key="3">
    <source>
        <dbReference type="EMBL" id="RJX42376.1"/>
    </source>
</evidence>
<dbReference type="EMBL" id="QKNY01000018">
    <property type="protein sequence ID" value="RJX42376.1"/>
    <property type="molecule type" value="Genomic_DNA"/>
</dbReference>
<name>A0A3A6Q975_9EURY</name>
<keyword evidence="1" id="KW-1133">Transmembrane helix</keyword>
<accession>A0A3A6Q975</accession>
<evidence type="ECO:0000259" key="2">
    <source>
        <dbReference type="Pfam" id="PF26243"/>
    </source>
</evidence>
<keyword evidence="4" id="KW-1185">Reference proteome</keyword>
<dbReference type="InterPro" id="IPR058369">
    <property type="entry name" value="DUF8056"/>
</dbReference>
<feature type="transmembrane region" description="Helical" evidence="1">
    <location>
        <begin position="26"/>
        <end position="51"/>
    </location>
</feature>
<dbReference type="AlphaFoldDB" id="A0A3A6Q975"/>
<dbReference type="OrthoDB" id="271552at2157"/>
<feature type="transmembrane region" description="Helical" evidence="1">
    <location>
        <begin position="63"/>
        <end position="87"/>
    </location>
</feature>
<keyword evidence="1" id="KW-0472">Membrane</keyword>
<protein>
    <recommendedName>
        <fullName evidence="2">DUF8056 domain-containing protein</fullName>
    </recommendedName>
</protein>
<dbReference type="Pfam" id="PF26243">
    <property type="entry name" value="DUF8056"/>
    <property type="match status" value="1"/>
</dbReference>
<feature type="domain" description="DUF8056" evidence="2">
    <location>
        <begin position="1"/>
        <end position="176"/>
    </location>
</feature>
<organism evidence="3 4">
    <name type="scientific">Halonotius aquaticus</name>
    <dbReference type="NCBI Taxonomy" id="2216978"/>
    <lineage>
        <taxon>Archaea</taxon>
        <taxon>Methanobacteriati</taxon>
        <taxon>Methanobacteriota</taxon>
        <taxon>Stenosarchaea group</taxon>
        <taxon>Halobacteria</taxon>
        <taxon>Halobacteriales</taxon>
        <taxon>Haloferacaceae</taxon>
        <taxon>Halonotius</taxon>
    </lineage>
</organism>
<evidence type="ECO:0000313" key="4">
    <source>
        <dbReference type="Proteomes" id="UP000276588"/>
    </source>
</evidence>